<organism evidence="4">
    <name type="scientific">Paenibacillus sp. BIHB 4019</name>
    <dbReference type="NCBI Taxonomy" id="1870819"/>
    <lineage>
        <taxon>Bacteria</taxon>
        <taxon>Bacillati</taxon>
        <taxon>Bacillota</taxon>
        <taxon>Bacilli</taxon>
        <taxon>Bacillales</taxon>
        <taxon>Paenibacillaceae</taxon>
        <taxon>Paenibacillus</taxon>
    </lineage>
</organism>
<dbReference type="Gene3D" id="3.30.457.10">
    <property type="entry name" value="Copper amine oxidase-like, N-terminal domain"/>
    <property type="match status" value="1"/>
</dbReference>
<dbReference type="AlphaFoldDB" id="A0A1B2DMJ6"/>
<evidence type="ECO:0000313" key="4">
    <source>
        <dbReference type="EMBL" id="ANY68934.1"/>
    </source>
</evidence>
<dbReference type="InterPro" id="IPR021731">
    <property type="entry name" value="AMIN_dom"/>
</dbReference>
<feature type="signal peptide" evidence="2">
    <location>
        <begin position="1"/>
        <end position="24"/>
    </location>
</feature>
<dbReference type="SUPFAM" id="SSF53187">
    <property type="entry name" value="Zn-dependent exopeptidases"/>
    <property type="match status" value="1"/>
</dbReference>
<dbReference type="Pfam" id="PF01520">
    <property type="entry name" value="Amidase_3"/>
    <property type="match status" value="1"/>
</dbReference>
<evidence type="ECO:0000256" key="2">
    <source>
        <dbReference type="SAM" id="SignalP"/>
    </source>
</evidence>
<dbReference type="CDD" id="cd02696">
    <property type="entry name" value="MurNAc-LAA"/>
    <property type="match status" value="1"/>
</dbReference>
<keyword evidence="2" id="KW-0732">Signal</keyword>
<proteinExistence type="predicted"/>
<dbReference type="EMBL" id="CP016808">
    <property type="protein sequence ID" value="ANY68934.1"/>
    <property type="molecule type" value="Genomic_DNA"/>
</dbReference>
<evidence type="ECO:0000256" key="1">
    <source>
        <dbReference type="ARBA" id="ARBA00022801"/>
    </source>
</evidence>
<gene>
    <name evidence="4" type="ORF">BBD42_22455</name>
</gene>
<dbReference type="GO" id="GO:0030288">
    <property type="term" value="C:outer membrane-bounded periplasmic space"/>
    <property type="evidence" value="ECO:0007669"/>
    <property type="project" value="TreeGrafter"/>
</dbReference>
<dbReference type="Gene3D" id="3.40.630.40">
    <property type="entry name" value="Zn-dependent exopeptidases"/>
    <property type="match status" value="1"/>
</dbReference>
<dbReference type="InterPro" id="IPR002508">
    <property type="entry name" value="MurNAc-LAA_cat"/>
</dbReference>
<reference evidence="4" key="1">
    <citation type="submission" date="2016-08" db="EMBL/GenBank/DDBJ databases">
        <title>Complete Genome Seqeunce of Paenibacillus sp. BIHB 4019 from tea rhizoplane.</title>
        <authorList>
            <person name="Thakur R."/>
            <person name="Swarnkar M.K."/>
            <person name="Gulati A."/>
        </authorList>
    </citation>
    <scope>NUCLEOTIDE SEQUENCE [LARGE SCALE GENOMIC DNA]</scope>
    <source>
        <strain evidence="4">BIHB4019</strain>
    </source>
</reference>
<dbReference type="GO" id="GO:0009253">
    <property type="term" value="P:peptidoglycan catabolic process"/>
    <property type="evidence" value="ECO:0007669"/>
    <property type="project" value="InterPro"/>
</dbReference>
<evidence type="ECO:0000259" key="3">
    <source>
        <dbReference type="SMART" id="SM00646"/>
    </source>
</evidence>
<protein>
    <recommendedName>
        <fullName evidence="3">MurNAc-LAA domain-containing protein</fullName>
    </recommendedName>
</protein>
<sequence length="481" mass="52003">MKKFVPILLLMSFLFTLFSSAGHAAEVVPKLYLNGALLDSKVAPQIVDNKYTLVPIRLVSESIGYKVGWSSATQTVTVHNGSDSIVLTINQDVAFVNNEQVKLDTPALLQKGTTLIPLRFVGESLGMQVNWDQTTKSVQLFKEAEPTPTPTPSTDPVVTQPDGVVTDISYDNENAIIIHYEGSAVYNQPFKLESPKRIVMDIPNVSYSDTLLAQLGSGQINLEAGEHPYLSGIRYSLFSSSPATVRIVLDLKADADVDVINSALGEIRINVIDPLPVQATPTPTPTPSATPTPTAGPTLPANGVYSIVIDAGHGGSDPGAKGINGRWEKEFNLSLSLKVKALLDKESKIKAYLSRPDDNYVKLEDRVKFAENLKANLFLSIHANSNPSSAATGTETYYTRASSKAFADAVHKQFAKATGLKDRGVKQQSLHVTRETTMPAILLEAGFLSNADDYKKLFDESVQNKIAAGIVAGIKDYLKLS</sequence>
<dbReference type="PANTHER" id="PTHR30404:SF0">
    <property type="entry name" value="N-ACETYLMURAMOYL-L-ALANINE AMIDASE AMIC"/>
    <property type="match status" value="1"/>
</dbReference>
<dbReference type="PANTHER" id="PTHR30404">
    <property type="entry name" value="N-ACETYLMURAMOYL-L-ALANINE AMIDASE"/>
    <property type="match status" value="1"/>
</dbReference>
<feature type="domain" description="MurNAc-LAA" evidence="3">
    <location>
        <begin position="367"/>
        <end position="475"/>
    </location>
</feature>
<dbReference type="SMART" id="SM00646">
    <property type="entry name" value="Ami_3"/>
    <property type="match status" value="1"/>
</dbReference>
<keyword evidence="1" id="KW-0378">Hydrolase</keyword>
<feature type="chain" id="PRO_5008535019" description="MurNAc-LAA domain-containing protein" evidence="2">
    <location>
        <begin position="25"/>
        <end position="481"/>
    </location>
</feature>
<dbReference type="SUPFAM" id="SSF55383">
    <property type="entry name" value="Copper amine oxidase, domain N"/>
    <property type="match status" value="1"/>
</dbReference>
<dbReference type="InterPro" id="IPR036582">
    <property type="entry name" value="Mao_N_sf"/>
</dbReference>
<dbReference type="Pfam" id="PF11741">
    <property type="entry name" value="AMIN"/>
    <property type="match status" value="1"/>
</dbReference>
<dbReference type="Pfam" id="PF07833">
    <property type="entry name" value="Cu_amine_oxidN1"/>
    <property type="match status" value="1"/>
</dbReference>
<dbReference type="GO" id="GO:0008745">
    <property type="term" value="F:N-acetylmuramoyl-L-alanine amidase activity"/>
    <property type="evidence" value="ECO:0007669"/>
    <property type="project" value="InterPro"/>
</dbReference>
<dbReference type="InterPro" id="IPR050695">
    <property type="entry name" value="N-acetylmuramoyl_amidase_3"/>
</dbReference>
<dbReference type="RefSeq" id="WP_099519989.1">
    <property type="nucleotide sequence ID" value="NZ_CP016808.1"/>
</dbReference>
<dbReference type="InterPro" id="IPR012854">
    <property type="entry name" value="Cu_amine_oxidase-like_N"/>
</dbReference>
<name>A0A1B2DMJ6_9BACL</name>
<dbReference type="Gene3D" id="2.60.40.3500">
    <property type="match status" value="1"/>
</dbReference>
<accession>A0A1B2DMJ6</accession>